<protein>
    <submittedName>
        <fullName evidence="1">Uncharacterized protein</fullName>
    </submittedName>
</protein>
<accession>A0A139H5C0</accession>
<sequence length="83" mass="9324">MPPRSNTTPCSSHKSMNALAYHMSRLYRSLAAWKADCLIVLGLRRAGFHVKGIRTGDGLSPIRPSTRRFPPSLRWSAWQAKTT</sequence>
<comment type="caution">
    <text evidence="1">The sequence shown here is derived from an EMBL/GenBank/DDBJ whole genome shotgun (WGS) entry which is preliminary data.</text>
</comment>
<keyword evidence="2" id="KW-1185">Reference proteome</keyword>
<reference evidence="1 2" key="1">
    <citation type="submission" date="2015-07" db="EMBL/GenBank/DDBJ databases">
        <title>Comparative genomics of the Sigatoka disease complex on banana suggests a link between parallel evolutionary changes in Pseudocercospora fijiensis and Pseudocercospora eumusae and increased virulence on the banana host.</title>
        <authorList>
            <person name="Chang T.-C."/>
            <person name="Salvucci A."/>
            <person name="Crous P.W."/>
            <person name="Stergiopoulos I."/>
        </authorList>
    </citation>
    <scope>NUCLEOTIDE SEQUENCE [LARGE SCALE GENOMIC DNA]</scope>
    <source>
        <strain evidence="1 2">CBS 114824</strain>
    </source>
</reference>
<dbReference type="AlphaFoldDB" id="A0A139H5C0"/>
<name>A0A139H5C0_9PEZI</name>
<gene>
    <name evidence="1" type="ORF">AC578_10571</name>
</gene>
<proteinExistence type="predicted"/>
<dbReference type="Proteomes" id="UP000070133">
    <property type="component" value="Unassembled WGS sequence"/>
</dbReference>
<dbReference type="EMBL" id="LFZN01000137">
    <property type="protein sequence ID" value="KXS97673.1"/>
    <property type="molecule type" value="Genomic_DNA"/>
</dbReference>
<evidence type="ECO:0000313" key="2">
    <source>
        <dbReference type="Proteomes" id="UP000070133"/>
    </source>
</evidence>
<organism evidence="1 2">
    <name type="scientific">Pseudocercospora eumusae</name>
    <dbReference type="NCBI Taxonomy" id="321146"/>
    <lineage>
        <taxon>Eukaryota</taxon>
        <taxon>Fungi</taxon>
        <taxon>Dikarya</taxon>
        <taxon>Ascomycota</taxon>
        <taxon>Pezizomycotina</taxon>
        <taxon>Dothideomycetes</taxon>
        <taxon>Dothideomycetidae</taxon>
        <taxon>Mycosphaerellales</taxon>
        <taxon>Mycosphaerellaceae</taxon>
        <taxon>Pseudocercospora</taxon>
    </lineage>
</organism>
<evidence type="ECO:0000313" key="1">
    <source>
        <dbReference type="EMBL" id="KXS97673.1"/>
    </source>
</evidence>